<dbReference type="PANTHER" id="PTHR47506:SF1">
    <property type="entry name" value="HTH-TYPE TRANSCRIPTIONAL REGULATOR YJDC"/>
    <property type="match status" value="1"/>
</dbReference>
<dbReference type="RefSeq" id="WP_008614889.1">
    <property type="nucleotide sequence ID" value="NZ_AONQ01000008.1"/>
</dbReference>
<keyword evidence="3" id="KW-0804">Transcription</keyword>
<dbReference type="PATRIC" id="fig|1244869.3.peg.954"/>
<dbReference type="GO" id="GO:0003677">
    <property type="term" value="F:DNA binding"/>
    <property type="evidence" value="ECO:0007669"/>
    <property type="project" value="UniProtKB-UniRule"/>
</dbReference>
<evidence type="ECO:0000256" key="2">
    <source>
        <dbReference type="ARBA" id="ARBA00023125"/>
    </source>
</evidence>
<dbReference type="AlphaFoldDB" id="M2ZUZ9"/>
<dbReference type="SUPFAM" id="SSF46689">
    <property type="entry name" value="Homeodomain-like"/>
    <property type="match status" value="1"/>
</dbReference>
<dbReference type="InterPro" id="IPR009057">
    <property type="entry name" value="Homeodomain-like_sf"/>
</dbReference>
<evidence type="ECO:0000256" key="4">
    <source>
        <dbReference type="PROSITE-ProRule" id="PRU00335"/>
    </source>
</evidence>
<dbReference type="SUPFAM" id="SSF48498">
    <property type="entry name" value="Tetracyclin repressor-like, C-terminal domain"/>
    <property type="match status" value="1"/>
</dbReference>
<dbReference type="PANTHER" id="PTHR47506">
    <property type="entry name" value="TRANSCRIPTIONAL REGULATORY PROTEIN"/>
    <property type="match status" value="1"/>
</dbReference>
<proteinExistence type="predicted"/>
<dbReference type="PRINTS" id="PR00455">
    <property type="entry name" value="HTHTETR"/>
</dbReference>
<comment type="caution">
    <text evidence="6">The sequence shown here is derived from an EMBL/GenBank/DDBJ whole genome shotgun (WGS) entry which is preliminary data.</text>
</comment>
<evidence type="ECO:0000313" key="7">
    <source>
        <dbReference type="Proteomes" id="UP000011744"/>
    </source>
</evidence>
<dbReference type="InterPro" id="IPR036271">
    <property type="entry name" value="Tet_transcr_reg_TetR-rel_C_sf"/>
</dbReference>
<dbReference type="PROSITE" id="PS50977">
    <property type="entry name" value="HTH_TETR_2"/>
    <property type="match status" value="1"/>
</dbReference>
<dbReference type="Proteomes" id="UP000011744">
    <property type="component" value="Unassembled WGS sequence"/>
</dbReference>
<feature type="DNA-binding region" description="H-T-H motif" evidence="4">
    <location>
        <begin position="27"/>
        <end position="46"/>
    </location>
</feature>
<dbReference type="Pfam" id="PF00440">
    <property type="entry name" value="TetR_N"/>
    <property type="match status" value="1"/>
</dbReference>
<dbReference type="OrthoDB" id="9787680at2"/>
<evidence type="ECO:0000259" key="5">
    <source>
        <dbReference type="PROSITE" id="PS50977"/>
    </source>
</evidence>
<name>M2ZUZ9_9PROT</name>
<evidence type="ECO:0000256" key="3">
    <source>
        <dbReference type="ARBA" id="ARBA00023163"/>
    </source>
</evidence>
<protein>
    <submittedName>
        <fullName evidence="6">TetR family transcriptional regulator</fullName>
    </submittedName>
</protein>
<evidence type="ECO:0000256" key="1">
    <source>
        <dbReference type="ARBA" id="ARBA00023015"/>
    </source>
</evidence>
<dbReference type="InterPro" id="IPR001647">
    <property type="entry name" value="HTH_TetR"/>
</dbReference>
<keyword evidence="1" id="KW-0805">Transcription regulation</keyword>
<accession>M2ZUZ9</accession>
<gene>
    <name evidence="6" type="ORF">H261_04745</name>
</gene>
<keyword evidence="7" id="KW-1185">Reference proteome</keyword>
<dbReference type="EMBL" id="AONQ01000008">
    <property type="protein sequence ID" value="EME71217.1"/>
    <property type="molecule type" value="Genomic_DNA"/>
</dbReference>
<reference evidence="6 7" key="1">
    <citation type="journal article" date="2014" name="Genome Announc.">
        <title>Draft Genome Sequence of Magnetospirillum sp. Strain SO-1, a Freshwater Magnetotactic Bacterium Isolated from the Ol'khovka River, Russia.</title>
        <authorList>
            <person name="Grouzdev D.S."/>
            <person name="Dziuba M.V."/>
            <person name="Sukhacheva M.S."/>
            <person name="Mardanov A.V."/>
            <person name="Beletskiy A.V."/>
            <person name="Kuznetsov B.B."/>
            <person name="Skryabin K.G."/>
        </authorList>
    </citation>
    <scope>NUCLEOTIDE SEQUENCE [LARGE SCALE GENOMIC DNA]</scope>
    <source>
        <strain evidence="6 7">SO-1</strain>
    </source>
</reference>
<dbReference type="eggNOG" id="COG1309">
    <property type="taxonomic scope" value="Bacteria"/>
</dbReference>
<evidence type="ECO:0000313" key="6">
    <source>
        <dbReference type="EMBL" id="EME71217.1"/>
    </source>
</evidence>
<feature type="domain" description="HTH tetR-type" evidence="5">
    <location>
        <begin position="4"/>
        <end position="64"/>
    </location>
</feature>
<keyword evidence="2 4" id="KW-0238">DNA-binding</keyword>
<organism evidence="6 7">
    <name type="scientific">Paramagnetospirillum caucaseum</name>
    <dbReference type="NCBI Taxonomy" id="1244869"/>
    <lineage>
        <taxon>Bacteria</taxon>
        <taxon>Pseudomonadati</taxon>
        <taxon>Pseudomonadota</taxon>
        <taxon>Alphaproteobacteria</taxon>
        <taxon>Rhodospirillales</taxon>
        <taxon>Magnetospirillaceae</taxon>
        <taxon>Paramagnetospirillum</taxon>
    </lineage>
</organism>
<dbReference type="Gene3D" id="1.10.357.10">
    <property type="entry name" value="Tetracycline Repressor, domain 2"/>
    <property type="match status" value="1"/>
</dbReference>
<sequence>MAPPSRRDDLVVAALRLFLNDGFHATGIAAILDVAGLTKMTLYHHFKSKEELIVAALELRDRQFRDWLFGRMQAIGGTPRSQVLNMFDALGEWFRGEAAIGGGGTETFRGCPFVKASAEYAEPGDPIHRIAGDHKRRIVETLGEMCHKAELPEPERLARRLALLKEGAIADATIAGDAQAAAEAKMMAVRML</sequence>
<dbReference type="STRING" id="1244869.H261_04745"/>